<dbReference type="InterPro" id="IPR024603">
    <property type="entry name" value="COG_complex_COG2_C"/>
</dbReference>
<evidence type="ECO:0000256" key="3">
    <source>
        <dbReference type="ARBA" id="ARBA00020977"/>
    </source>
</evidence>
<gene>
    <name evidence="12" type="primary">LOC107267931</name>
</gene>
<protein>
    <recommendedName>
        <fullName evidence="3">Conserved oligomeric Golgi complex subunit 2</fullName>
    </recommendedName>
    <alternativeName>
        <fullName evidence="8">Component of oligomeric Golgi complex 2</fullName>
    </alternativeName>
</protein>
<dbReference type="Proteomes" id="UP000694920">
    <property type="component" value="Unplaced"/>
</dbReference>
<comment type="subcellular location">
    <subcellularLocation>
        <location evidence="1">Golgi apparatus membrane</location>
        <topology evidence="1">Peripheral membrane protein</topology>
    </subcellularLocation>
</comment>
<reference evidence="12" key="1">
    <citation type="submission" date="2025-08" db="UniProtKB">
        <authorList>
            <consortium name="RefSeq"/>
        </authorList>
    </citation>
    <scope>IDENTIFICATION</scope>
</reference>
<name>A0AAJ7FJZ9_CEPCN</name>
<keyword evidence="6" id="KW-0333">Golgi apparatus</keyword>
<evidence type="ECO:0000256" key="2">
    <source>
        <dbReference type="ARBA" id="ARBA00007603"/>
    </source>
</evidence>
<dbReference type="Pfam" id="PF06148">
    <property type="entry name" value="COG2_N"/>
    <property type="match status" value="1"/>
</dbReference>
<evidence type="ECO:0000256" key="4">
    <source>
        <dbReference type="ARBA" id="ARBA00022448"/>
    </source>
</evidence>
<evidence type="ECO:0000256" key="7">
    <source>
        <dbReference type="ARBA" id="ARBA00023136"/>
    </source>
</evidence>
<dbReference type="PANTHER" id="PTHR12961">
    <property type="entry name" value="CONSERVED OLIGOMERIC GOLGI COMPLEX COMPONENT 2"/>
    <property type="match status" value="1"/>
</dbReference>
<feature type="domain" description="COG complex component COG2 C-terminal" evidence="10">
    <location>
        <begin position="365"/>
        <end position="669"/>
    </location>
</feature>
<evidence type="ECO:0000256" key="1">
    <source>
        <dbReference type="ARBA" id="ARBA00004395"/>
    </source>
</evidence>
<feature type="domain" description="Conserved oligomeric Golgi complex subunit 2 N-terminal" evidence="9">
    <location>
        <begin position="15"/>
        <end position="89"/>
    </location>
</feature>
<dbReference type="GO" id="GO:0006891">
    <property type="term" value="P:intra-Golgi vesicle-mediated transport"/>
    <property type="evidence" value="ECO:0007669"/>
    <property type="project" value="TreeGrafter"/>
</dbReference>
<evidence type="ECO:0000256" key="6">
    <source>
        <dbReference type="ARBA" id="ARBA00023034"/>
    </source>
</evidence>
<dbReference type="GO" id="GO:0000139">
    <property type="term" value="C:Golgi membrane"/>
    <property type="evidence" value="ECO:0007669"/>
    <property type="project" value="UniProtKB-SubCell"/>
</dbReference>
<sequence>MTEHSFTLPRAPKELMFNEHDFNEKDFDVDKFLQEHRKNASLETMRDDLGIYLKVLRSAMIELINKDYVDFVSLSSNLIGLDKAINNLQVPLGQLREELMQVRQTLDDAITELTIALINHQRIRERKKSLQSLARVYKSIAKLSQILATSTTTAGSLKPDLLERAATEFNQLKFHTSRCKSDIAPIQSQKSFELEQHLTAILDDSFILSIKNKQTNLLVRHLRIYITLDKIADAENLVRKKIVGPAVDNIIHKTNLQSEPLGLQGIFQRLLNVLNEELDELLIVTSHPDRMIVKGFNFLINSYWSEVEEKIELDMSSIFAPGHPEQFYRRYMETLEFLSKLEERCSNFETLAVLKNHTQYKQFLKKWNLPVYFQIRFQEVATAVESVLCEPISPTSIIENANNIHSMEYSLYATHITFDSLLRGWAEGVFLPQLLHRFWKLSLQICSRYKTWCRSTLTQNWPIVTGMGKIDGNEAECPTRLQFLVCLYTDIEKFIKQLPTLLEIVRIKLPNDKPSIMRILEDCLKETCRNLEDCLPAVTDEVVKELLSQSAVHLKQVSDIPRLFRRTKRDIPTKPCAYVNNALNPLSTFHTDYKTVIPKAVSHWIHLTLSSLTVQYLSSVTDVLTSVQKTEESLKRLKKIRDKSAGMSPSEGKGISDDAKIRIQLEIDVYGYKNMIETLDADISNVPHLQDLIHVVEAAVKNKDEQ</sequence>
<dbReference type="KEGG" id="ccin:107267931"/>
<dbReference type="InterPro" id="IPR024602">
    <property type="entry name" value="COG_su2_N"/>
</dbReference>
<evidence type="ECO:0000256" key="5">
    <source>
        <dbReference type="ARBA" id="ARBA00022927"/>
    </source>
</evidence>
<dbReference type="GO" id="GO:0007030">
    <property type="term" value="P:Golgi organization"/>
    <property type="evidence" value="ECO:0007669"/>
    <property type="project" value="InterPro"/>
</dbReference>
<evidence type="ECO:0000256" key="8">
    <source>
        <dbReference type="ARBA" id="ARBA00031344"/>
    </source>
</evidence>
<dbReference type="AlphaFoldDB" id="A0AAJ7FJZ9"/>
<dbReference type="GO" id="GO:0015031">
    <property type="term" value="P:protein transport"/>
    <property type="evidence" value="ECO:0007669"/>
    <property type="project" value="UniProtKB-KW"/>
</dbReference>
<keyword evidence="11" id="KW-1185">Reference proteome</keyword>
<keyword evidence="4" id="KW-0813">Transport</keyword>
<comment type="similarity">
    <text evidence="2">Belongs to the COG2 family.</text>
</comment>
<dbReference type="Pfam" id="PF12022">
    <property type="entry name" value="COG2_C"/>
    <property type="match status" value="1"/>
</dbReference>
<dbReference type="InterPro" id="IPR009316">
    <property type="entry name" value="COG2"/>
</dbReference>
<evidence type="ECO:0000313" key="12">
    <source>
        <dbReference type="RefSeq" id="XP_015595628.1"/>
    </source>
</evidence>
<dbReference type="GeneID" id="107267931"/>
<evidence type="ECO:0000259" key="10">
    <source>
        <dbReference type="Pfam" id="PF12022"/>
    </source>
</evidence>
<dbReference type="CTD" id="22796"/>
<accession>A0AAJ7FJZ9</accession>
<evidence type="ECO:0000313" key="11">
    <source>
        <dbReference type="Proteomes" id="UP000694920"/>
    </source>
</evidence>
<proteinExistence type="inferred from homology"/>
<dbReference type="PANTHER" id="PTHR12961:SF0">
    <property type="entry name" value="CONSERVED OLIGOMERIC GOLGI COMPLEX SUBUNIT 2"/>
    <property type="match status" value="1"/>
</dbReference>
<dbReference type="GO" id="GO:0017119">
    <property type="term" value="C:Golgi transport complex"/>
    <property type="evidence" value="ECO:0007669"/>
    <property type="project" value="TreeGrafter"/>
</dbReference>
<keyword evidence="7" id="KW-0472">Membrane</keyword>
<dbReference type="RefSeq" id="XP_015595628.1">
    <property type="nucleotide sequence ID" value="XM_015740142.2"/>
</dbReference>
<keyword evidence="5" id="KW-0653">Protein transport</keyword>
<evidence type="ECO:0000259" key="9">
    <source>
        <dbReference type="Pfam" id="PF06148"/>
    </source>
</evidence>
<organism evidence="11 12">
    <name type="scientific">Cephus cinctus</name>
    <name type="common">Wheat stem sawfly</name>
    <dbReference type="NCBI Taxonomy" id="211228"/>
    <lineage>
        <taxon>Eukaryota</taxon>
        <taxon>Metazoa</taxon>
        <taxon>Ecdysozoa</taxon>
        <taxon>Arthropoda</taxon>
        <taxon>Hexapoda</taxon>
        <taxon>Insecta</taxon>
        <taxon>Pterygota</taxon>
        <taxon>Neoptera</taxon>
        <taxon>Endopterygota</taxon>
        <taxon>Hymenoptera</taxon>
        <taxon>Cephoidea</taxon>
        <taxon>Cephidae</taxon>
        <taxon>Cephus</taxon>
    </lineage>
</organism>